<proteinExistence type="predicted"/>
<evidence type="ECO:0000313" key="2">
    <source>
        <dbReference type="Proteomes" id="UP000236161"/>
    </source>
</evidence>
<organism evidence="1 2">
    <name type="scientific">Apostasia shenzhenica</name>
    <dbReference type="NCBI Taxonomy" id="1088818"/>
    <lineage>
        <taxon>Eukaryota</taxon>
        <taxon>Viridiplantae</taxon>
        <taxon>Streptophyta</taxon>
        <taxon>Embryophyta</taxon>
        <taxon>Tracheophyta</taxon>
        <taxon>Spermatophyta</taxon>
        <taxon>Magnoliopsida</taxon>
        <taxon>Liliopsida</taxon>
        <taxon>Asparagales</taxon>
        <taxon>Orchidaceae</taxon>
        <taxon>Apostasioideae</taxon>
        <taxon>Apostasia</taxon>
    </lineage>
</organism>
<evidence type="ECO:0000313" key="1">
    <source>
        <dbReference type="EMBL" id="PKA47980.1"/>
    </source>
</evidence>
<sequence length="198" mass="22241">MFIVLHLSFAFHDRSHHHRIRTVALRRSTKQLIQRFPLNSLPFSLPSSSKAVVLHQVEAFGGRQLRDLKNTAEELVLEIGPLLKIRLKKADLGSSMLIRRLKTIFVHYPIRLSPVRRTALVEHQCLPHPNHFGLGEHGFISSGGLPESGGCCSVRPSSARVLLILVAEKVPLALLLTPHLALFCSRNKSEYSKRRSAQ</sequence>
<keyword evidence="2" id="KW-1185">Reference proteome</keyword>
<name>A0A2H9ZXF0_9ASPA</name>
<dbReference type="AlphaFoldDB" id="A0A2H9ZXF0"/>
<protein>
    <submittedName>
        <fullName evidence="1">Uncharacterized protein</fullName>
    </submittedName>
</protein>
<gene>
    <name evidence="1" type="ORF">AXF42_Ash016327</name>
</gene>
<accession>A0A2H9ZXF0</accession>
<dbReference type="EMBL" id="KZ453008">
    <property type="protein sequence ID" value="PKA47980.1"/>
    <property type="molecule type" value="Genomic_DNA"/>
</dbReference>
<reference evidence="1 2" key="1">
    <citation type="journal article" date="2017" name="Nature">
        <title>The Apostasia genome and the evolution of orchids.</title>
        <authorList>
            <person name="Zhang G.Q."/>
            <person name="Liu K.W."/>
            <person name="Li Z."/>
            <person name="Lohaus R."/>
            <person name="Hsiao Y.Y."/>
            <person name="Niu S.C."/>
            <person name="Wang J.Y."/>
            <person name="Lin Y.C."/>
            <person name="Xu Q."/>
            <person name="Chen L.J."/>
            <person name="Yoshida K."/>
            <person name="Fujiwara S."/>
            <person name="Wang Z.W."/>
            <person name="Zhang Y.Q."/>
            <person name="Mitsuda N."/>
            <person name="Wang M."/>
            <person name="Liu G.H."/>
            <person name="Pecoraro L."/>
            <person name="Huang H.X."/>
            <person name="Xiao X.J."/>
            <person name="Lin M."/>
            <person name="Wu X.Y."/>
            <person name="Wu W.L."/>
            <person name="Chen Y.Y."/>
            <person name="Chang S.B."/>
            <person name="Sakamoto S."/>
            <person name="Ohme-Takagi M."/>
            <person name="Yagi M."/>
            <person name="Zeng S.J."/>
            <person name="Shen C.Y."/>
            <person name="Yeh C.M."/>
            <person name="Luo Y.B."/>
            <person name="Tsai W.C."/>
            <person name="Van de Peer Y."/>
            <person name="Liu Z.J."/>
        </authorList>
    </citation>
    <scope>NUCLEOTIDE SEQUENCE [LARGE SCALE GENOMIC DNA]</scope>
    <source>
        <strain evidence="2">cv. Shenzhen</strain>
        <tissue evidence="1">Stem</tissue>
    </source>
</reference>
<dbReference type="Proteomes" id="UP000236161">
    <property type="component" value="Unassembled WGS sequence"/>
</dbReference>